<dbReference type="Pfam" id="PF02311">
    <property type="entry name" value="AraC_binding"/>
    <property type="match status" value="1"/>
</dbReference>
<dbReference type="OrthoDB" id="9791615at2"/>
<gene>
    <name evidence="5" type="ORF">PBAT_10435</name>
</gene>
<dbReference type="InterPro" id="IPR014710">
    <property type="entry name" value="RmlC-like_jellyroll"/>
</dbReference>
<accession>A0A168P6B7</accession>
<dbReference type="PANTHER" id="PTHR43280">
    <property type="entry name" value="ARAC-FAMILY TRANSCRIPTIONAL REGULATOR"/>
    <property type="match status" value="1"/>
</dbReference>
<dbReference type="Proteomes" id="UP000077355">
    <property type="component" value="Unassembled WGS sequence"/>
</dbReference>
<evidence type="ECO:0000313" key="5">
    <source>
        <dbReference type="EMBL" id="OAB46433.1"/>
    </source>
</evidence>
<dbReference type="SMART" id="SM00342">
    <property type="entry name" value="HTH_ARAC"/>
    <property type="match status" value="1"/>
</dbReference>
<dbReference type="PROSITE" id="PS01124">
    <property type="entry name" value="HTH_ARAC_FAMILY_2"/>
    <property type="match status" value="1"/>
</dbReference>
<dbReference type="Gene3D" id="1.10.10.60">
    <property type="entry name" value="Homeodomain-like"/>
    <property type="match status" value="2"/>
</dbReference>
<evidence type="ECO:0000256" key="3">
    <source>
        <dbReference type="ARBA" id="ARBA00023163"/>
    </source>
</evidence>
<comment type="caution">
    <text evidence="5">The sequence shown here is derived from an EMBL/GenBank/DDBJ whole genome shotgun (WGS) entry which is preliminary data.</text>
</comment>
<dbReference type="PROSITE" id="PS00041">
    <property type="entry name" value="HTH_ARAC_FAMILY_1"/>
    <property type="match status" value="1"/>
</dbReference>
<evidence type="ECO:0000256" key="2">
    <source>
        <dbReference type="ARBA" id="ARBA00023125"/>
    </source>
</evidence>
<dbReference type="GO" id="GO:0003700">
    <property type="term" value="F:DNA-binding transcription factor activity"/>
    <property type="evidence" value="ECO:0007669"/>
    <property type="project" value="InterPro"/>
</dbReference>
<dbReference type="InterPro" id="IPR018060">
    <property type="entry name" value="HTH_AraC"/>
</dbReference>
<keyword evidence="6" id="KW-1185">Reference proteome</keyword>
<evidence type="ECO:0000256" key="1">
    <source>
        <dbReference type="ARBA" id="ARBA00023015"/>
    </source>
</evidence>
<protein>
    <recommendedName>
        <fullName evidence="4">HTH araC/xylS-type domain-containing protein</fullName>
    </recommendedName>
</protein>
<keyword evidence="3" id="KW-0804">Transcription</keyword>
<dbReference type="InterPro" id="IPR037923">
    <property type="entry name" value="HTH-like"/>
</dbReference>
<dbReference type="GO" id="GO:0043565">
    <property type="term" value="F:sequence-specific DNA binding"/>
    <property type="evidence" value="ECO:0007669"/>
    <property type="project" value="InterPro"/>
</dbReference>
<dbReference type="SUPFAM" id="SSF51215">
    <property type="entry name" value="Regulatory protein AraC"/>
    <property type="match status" value="1"/>
</dbReference>
<sequence length="279" mass="32824">MEVNNLLQAFRLNFLYAEKYSFPNKWTYYESVIPYSMIRFIQKGRAVFIIDDTTYQLEENDIIYIPQGSMLHCEAFSDDFTFISIRFTAAIALGDHEVWSEIMGFDTKVKCNDVQIKNFFTCIIREKDSSSRGRYFMLRGYLELIVGYLINSSETKFNRVNKLKTIKVDNKNDNRVQLVLDYMINNFKTNISIEDLSKMVNISSTTLRRLFKQDTGKSPSDFLIQLKMTEAAKKILETDERISDIAYMVGIEDPNYFSRTFKKHFGVTPYTYRQRVRAF</sequence>
<dbReference type="EMBL" id="LVJI01000015">
    <property type="protein sequence ID" value="OAB46433.1"/>
    <property type="molecule type" value="Genomic_DNA"/>
</dbReference>
<dbReference type="PANTHER" id="PTHR43280:SF2">
    <property type="entry name" value="HTH-TYPE TRANSCRIPTIONAL REGULATOR EXSA"/>
    <property type="match status" value="1"/>
</dbReference>
<dbReference type="InterPro" id="IPR009057">
    <property type="entry name" value="Homeodomain-like_sf"/>
</dbReference>
<dbReference type="RefSeq" id="WP_068649254.1">
    <property type="nucleotide sequence ID" value="NZ_CP043611.1"/>
</dbReference>
<dbReference type="Pfam" id="PF12833">
    <property type="entry name" value="HTH_18"/>
    <property type="match status" value="1"/>
</dbReference>
<dbReference type="InterPro" id="IPR018062">
    <property type="entry name" value="HTH_AraC-typ_CS"/>
</dbReference>
<evidence type="ECO:0000259" key="4">
    <source>
        <dbReference type="PROSITE" id="PS01124"/>
    </source>
</evidence>
<dbReference type="PRINTS" id="PR00032">
    <property type="entry name" value="HTHARAC"/>
</dbReference>
<dbReference type="InterPro" id="IPR020449">
    <property type="entry name" value="Tscrpt_reg_AraC-type_HTH"/>
</dbReference>
<keyword evidence="1" id="KW-0805">Transcription regulation</keyword>
<organism evidence="5 6">
    <name type="scientific">Paenibacillus antarcticus</name>
    <dbReference type="NCBI Taxonomy" id="253703"/>
    <lineage>
        <taxon>Bacteria</taxon>
        <taxon>Bacillati</taxon>
        <taxon>Bacillota</taxon>
        <taxon>Bacilli</taxon>
        <taxon>Bacillales</taxon>
        <taxon>Paenibacillaceae</taxon>
        <taxon>Paenibacillus</taxon>
    </lineage>
</organism>
<reference evidence="5 6" key="1">
    <citation type="submission" date="2016-03" db="EMBL/GenBank/DDBJ databases">
        <title>Draft genome sequence of Paenibacillus antarcticus CECT 5836.</title>
        <authorList>
            <person name="Shin S.-K."/>
            <person name="Yi H."/>
        </authorList>
    </citation>
    <scope>NUCLEOTIDE SEQUENCE [LARGE SCALE GENOMIC DNA]</scope>
    <source>
        <strain evidence="5 6">CECT 5836</strain>
    </source>
</reference>
<feature type="domain" description="HTH araC/xylS-type" evidence="4">
    <location>
        <begin position="177"/>
        <end position="275"/>
    </location>
</feature>
<dbReference type="Gene3D" id="2.60.120.10">
    <property type="entry name" value="Jelly Rolls"/>
    <property type="match status" value="1"/>
</dbReference>
<name>A0A168P6B7_9BACL</name>
<keyword evidence="2" id="KW-0238">DNA-binding</keyword>
<dbReference type="InterPro" id="IPR003313">
    <property type="entry name" value="AraC-bd"/>
</dbReference>
<dbReference type="AlphaFoldDB" id="A0A168P6B7"/>
<dbReference type="SUPFAM" id="SSF46689">
    <property type="entry name" value="Homeodomain-like"/>
    <property type="match status" value="2"/>
</dbReference>
<proteinExistence type="predicted"/>
<evidence type="ECO:0000313" key="6">
    <source>
        <dbReference type="Proteomes" id="UP000077355"/>
    </source>
</evidence>